<evidence type="ECO:0000313" key="1">
    <source>
        <dbReference type="EMBL" id="CAB4197046.1"/>
    </source>
</evidence>
<dbReference type="EMBL" id="LR797252">
    <property type="protein sequence ID" value="CAB4197046.1"/>
    <property type="molecule type" value="Genomic_DNA"/>
</dbReference>
<proteinExistence type="predicted"/>
<name>A0A6J5RS59_9CAUD</name>
<sequence length="84" mass="9735">MSDKKQIKTNADKIWDEIKNLNIDMFALPDQKVHQYCTPIAIDPNKLFLTSSVGSFLTALELILRSKYSVEREERFIVVTPIHK</sequence>
<protein>
    <submittedName>
        <fullName evidence="1">Uncharacterized protein</fullName>
    </submittedName>
</protein>
<reference evidence="1" key="1">
    <citation type="submission" date="2020-05" db="EMBL/GenBank/DDBJ databases">
        <authorList>
            <person name="Chiriac C."/>
            <person name="Salcher M."/>
            <person name="Ghai R."/>
            <person name="Kavagutti S V."/>
        </authorList>
    </citation>
    <scope>NUCLEOTIDE SEQUENCE</scope>
</reference>
<gene>
    <name evidence="1" type="ORF">UFOVP1290_566</name>
</gene>
<accession>A0A6J5RS59</accession>
<organism evidence="1">
    <name type="scientific">uncultured Caudovirales phage</name>
    <dbReference type="NCBI Taxonomy" id="2100421"/>
    <lineage>
        <taxon>Viruses</taxon>
        <taxon>Duplodnaviria</taxon>
        <taxon>Heunggongvirae</taxon>
        <taxon>Uroviricota</taxon>
        <taxon>Caudoviricetes</taxon>
        <taxon>Peduoviridae</taxon>
        <taxon>Maltschvirus</taxon>
        <taxon>Maltschvirus maltsch</taxon>
    </lineage>
</organism>